<evidence type="ECO:0000256" key="1">
    <source>
        <dbReference type="ARBA" id="ARBA00006767"/>
    </source>
</evidence>
<protein>
    <submittedName>
        <fullName evidence="5">30S ribosomal protein S1</fullName>
    </submittedName>
</protein>
<evidence type="ECO:0000256" key="2">
    <source>
        <dbReference type="ARBA" id="ARBA00022980"/>
    </source>
</evidence>
<dbReference type="AlphaFoldDB" id="A0A7G9B7Y8"/>
<name>A0A7G9B7Y8_9FIRM</name>
<dbReference type="EMBL" id="CP060490">
    <property type="protein sequence ID" value="QNL45669.1"/>
    <property type="molecule type" value="Genomic_DNA"/>
</dbReference>
<dbReference type="SUPFAM" id="SSF50249">
    <property type="entry name" value="Nucleic acid-binding proteins"/>
    <property type="match status" value="2"/>
</dbReference>
<evidence type="ECO:0000256" key="3">
    <source>
        <dbReference type="ARBA" id="ARBA00023274"/>
    </source>
</evidence>
<gene>
    <name evidence="5" type="ORF">H8790_06635</name>
</gene>
<evidence type="ECO:0000313" key="5">
    <source>
        <dbReference type="EMBL" id="QNL45669.1"/>
    </source>
</evidence>
<comment type="similarity">
    <text evidence="1">Belongs to the bacterial ribosomal protein bS1 family.</text>
</comment>
<accession>A0A7G9B7Y8</accession>
<dbReference type="RefSeq" id="WP_187334097.1">
    <property type="nucleotide sequence ID" value="NZ_CP060490.1"/>
</dbReference>
<dbReference type="InterPro" id="IPR012340">
    <property type="entry name" value="NA-bd_OB-fold"/>
</dbReference>
<reference evidence="5 6" key="1">
    <citation type="submission" date="2020-08" db="EMBL/GenBank/DDBJ databases">
        <authorList>
            <person name="Liu C."/>
            <person name="Sun Q."/>
        </authorList>
    </citation>
    <scope>NUCLEOTIDE SEQUENCE [LARGE SCALE GENOMIC DNA]</scope>
    <source>
        <strain evidence="5 6">NSJ-62</strain>
    </source>
</reference>
<evidence type="ECO:0000313" key="6">
    <source>
        <dbReference type="Proteomes" id="UP000515960"/>
    </source>
</evidence>
<keyword evidence="6" id="KW-1185">Reference proteome</keyword>
<dbReference type="PROSITE" id="PS50126">
    <property type="entry name" value="S1"/>
    <property type="match status" value="2"/>
</dbReference>
<organism evidence="5 6">
    <name type="scientific">Oscillibacter hominis</name>
    <dbReference type="NCBI Taxonomy" id="2763056"/>
    <lineage>
        <taxon>Bacteria</taxon>
        <taxon>Bacillati</taxon>
        <taxon>Bacillota</taxon>
        <taxon>Clostridia</taxon>
        <taxon>Eubacteriales</taxon>
        <taxon>Oscillospiraceae</taxon>
        <taxon>Oscillibacter</taxon>
    </lineage>
</organism>
<sequence>MPENKLFLPEGSRSTGPYSLDDLKAAEESGAILEGIVLRCDTQHNLHVSLGGYTGLISRDQAVLPSINGSDREIAVLSRVGKPVCFTVSSIRSDEKGAPVVRLSRRQAQERAMAYLLEALEPGMVIDARVTHLESFGAFVDIGCGIVSLLPIENISVSRIAHPAERFRSGQRIRAVISAVDRENKRFQLTHKELLGTWMENASRYNSGETVRGIIRSVKDYGIFVELQPNLSGLADLKEGFSPGDCVSVFIKSLQPERMKIKLQIIEKLPPFLPQLPYQITDGQIALWRYSPPGFQHDPIETDFTASL</sequence>
<proteinExistence type="inferred from homology"/>
<keyword evidence="2 5" id="KW-0689">Ribosomal protein</keyword>
<dbReference type="Pfam" id="PF00575">
    <property type="entry name" value="S1"/>
    <property type="match status" value="1"/>
</dbReference>
<dbReference type="KEGG" id="ohi:H8790_06635"/>
<evidence type="ECO:0000259" key="4">
    <source>
        <dbReference type="PROSITE" id="PS50126"/>
    </source>
</evidence>
<dbReference type="GO" id="GO:0003735">
    <property type="term" value="F:structural constituent of ribosome"/>
    <property type="evidence" value="ECO:0007669"/>
    <property type="project" value="TreeGrafter"/>
</dbReference>
<dbReference type="PANTHER" id="PTHR10724:SF7">
    <property type="entry name" value="SMALL RIBOSOMAL SUBUNIT PROTEIN BS1C"/>
    <property type="match status" value="1"/>
</dbReference>
<dbReference type="GO" id="GO:0003729">
    <property type="term" value="F:mRNA binding"/>
    <property type="evidence" value="ECO:0007669"/>
    <property type="project" value="TreeGrafter"/>
</dbReference>
<dbReference type="PANTHER" id="PTHR10724">
    <property type="entry name" value="30S RIBOSOMAL PROTEIN S1"/>
    <property type="match status" value="1"/>
</dbReference>
<dbReference type="GO" id="GO:0022627">
    <property type="term" value="C:cytosolic small ribosomal subunit"/>
    <property type="evidence" value="ECO:0007669"/>
    <property type="project" value="TreeGrafter"/>
</dbReference>
<dbReference type="InterPro" id="IPR050437">
    <property type="entry name" value="Ribos_protein_bS1-like"/>
</dbReference>
<dbReference type="InterPro" id="IPR003029">
    <property type="entry name" value="S1_domain"/>
</dbReference>
<feature type="domain" description="S1 motif" evidence="4">
    <location>
        <begin position="208"/>
        <end position="239"/>
    </location>
</feature>
<feature type="domain" description="S1 motif" evidence="4">
    <location>
        <begin position="123"/>
        <end position="192"/>
    </location>
</feature>
<dbReference type="GO" id="GO:0006412">
    <property type="term" value="P:translation"/>
    <property type="evidence" value="ECO:0007669"/>
    <property type="project" value="TreeGrafter"/>
</dbReference>
<dbReference type="Proteomes" id="UP000515960">
    <property type="component" value="Chromosome"/>
</dbReference>
<keyword evidence="3" id="KW-0687">Ribonucleoprotein</keyword>
<dbReference type="SMART" id="SM00316">
    <property type="entry name" value="S1"/>
    <property type="match status" value="3"/>
</dbReference>
<dbReference type="Gene3D" id="2.40.50.140">
    <property type="entry name" value="Nucleic acid-binding proteins"/>
    <property type="match status" value="2"/>
</dbReference>